<comment type="caution">
    <text evidence="1">The sequence shown here is derived from an EMBL/GenBank/DDBJ whole genome shotgun (WGS) entry which is preliminary data.</text>
</comment>
<dbReference type="Proteomes" id="UP000234323">
    <property type="component" value="Unassembled WGS sequence"/>
</dbReference>
<name>A0A2I1FSW2_9GLOM</name>
<evidence type="ECO:0000313" key="2">
    <source>
        <dbReference type="Proteomes" id="UP000234323"/>
    </source>
</evidence>
<proteinExistence type="predicted"/>
<dbReference type="AlphaFoldDB" id="A0A2I1FSW2"/>
<dbReference type="VEuPathDB" id="FungiDB:FUN_013188"/>
<dbReference type="EMBL" id="LLXI01000003">
    <property type="protein sequence ID" value="PKY37455.1"/>
    <property type="molecule type" value="Genomic_DNA"/>
</dbReference>
<sequence length="314" mass="37556">MRCLYNFDKDTSEKNIIVLLPNYEYLTWNLPPIIIGNSEPFQLFKQHYLEARRDRILHDSEEVEEIIEAWNSDIHVREEYEKLCSSFQEIIQRNNYLDYKVSAPQSETKRGDFSIKRMSRTESSEDRLWTDDKRLIKYSFSYEDNVSFSNYDHGTHGTSEYNNNNCFSLLYRYNNQMLRSLIFQNTISPDLFEKFIRIIKTKKRNINNCNKDKKTADKCLIKNLEYAGYTYIKALFASYNLFNNEPNKIKMALHIAFGLQPRQTLSDDIDYIINNIPSNPEMIITLFHIIWNCIKRQNNQRRSDLRFSIMDDEK</sequence>
<reference evidence="1 2" key="1">
    <citation type="submission" date="2015-10" db="EMBL/GenBank/DDBJ databases">
        <title>Genome analyses suggest a sexual origin of heterokaryosis in a supposedly ancient asexual fungus.</title>
        <authorList>
            <person name="Ropars J."/>
            <person name="Sedzielewska K."/>
            <person name="Noel J."/>
            <person name="Charron P."/>
            <person name="Farinelli L."/>
            <person name="Marton T."/>
            <person name="Kruger M."/>
            <person name="Pelin A."/>
            <person name="Brachmann A."/>
            <person name="Corradi N."/>
        </authorList>
    </citation>
    <scope>NUCLEOTIDE SEQUENCE [LARGE SCALE GENOMIC DNA]</scope>
    <source>
        <strain evidence="1 2">A4</strain>
    </source>
</reference>
<protein>
    <submittedName>
        <fullName evidence="1">Uncharacterized protein</fullName>
    </submittedName>
</protein>
<accession>A0A2I1FSW2</accession>
<keyword evidence="2" id="KW-1185">Reference proteome</keyword>
<gene>
    <name evidence="1" type="ORF">RhiirA4_512390</name>
</gene>
<evidence type="ECO:0000313" key="1">
    <source>
        <dbReference type="EMBL" id="PKY37455.1"/>
    </source>
</evidence>
<dbReference type="VEuPathDB" id="FungiDB:RhiirFUN_020295"/>
<organism evidence="1 2">
    <name type="scientific">Rhizophagus irregularis</name>
    <dbReference type="NCBI Taxonomy" id="588596"/>
    <lineage>
        <taxon>Eukaryota</taxon>
        <taxon>Fungi</taxon>
        <taxon>Fungi incertae sedis</taxon>
        <taxon>Mucoromycota</taxon>
        <taxon>Glomeromycotina</taxon>
        <taxon>Glomeromycetes</taxon>
        <taxon>Glomerales</taxon>
        <taxon>Glomeraceae</taxon>
        <taxon>Rhizophagus</taxon>
    </lineage>
</organism>